<evidence type="ECO:0000259" key="9">
    <source>
        <dbReference type="PROSITE" id="PS51175"/>
    </source>
</evidence>
<dbReference type="InterPro" id="IPR006710">
    <property type="entry name" value="Glyco_hydro_43"/>
</dbReference>
<proteinExistence type="inferred from homology"/>
<feature type="chain" id="PRO_5047445489" evidence="8">
    <location>
        <begin position="22"/>
        <end position="467"/>
    </location>
</feature>
<dbReference type="EMBL" id="JACOIJ010000001">
    <property type="protein sequence ID" value="MBD1428096.1"/>
    <property type="molecule type" value="Genomic_DNA"/>
</dbReference>
<dbReference type="PANTHER" id="PTHR43772">
    <property type="entry name" value="ENDO-1,4-BETA-XYLANASE"/>
    <property type="match status" value="1"/>
</dbReference>
<evidence type="ECO:0000256" key="7">
    <source>
        <dbReference type="RuleBase" id="RU361187"/>
    </source>
</evidence>
<dbReference type="InterPro" id="IPR023296">
    <property type="entry name" value="Glyco_hydro_beta-prop_sf"/>
</dbReference>
<evidence type="ECO:0000256" key="4">
    <source>
        <dbReference type="ARBA" id="ARBA00022801"/>
    </source>
</evidence>
<dbReference type="CDD" id="cd04084">
    <property type="entry name" value="CBM6_xylanase-like"/>
    <property type="match status" value="1"/>
</dbReference>
<evidence type="ECO:0000256" key="8">
    <source>
        <dbReference type="SAM" id="SignalP"/>
    </source>
</evidence>
<dbReference type="Gene3D" id="2.115.10.20">
    <property type="entry name" value="Glycosyl hydrolase domain, family 43"/>
    <property type="match status" value="1"/>
</dbReference>
<dbReference type="PROSITE" id="PS51175">
    <property type="entry name" value="CBM6"/>
    <property type="match status" value="1"/>
</dbReference>
<name>A0ABR7Y9X1_9SPHI</name>
<dbReference type="InterPro" id="IPR008979">
    <property type="entry name" value="Galactose-bd-like_sf"/>
</dbReference>
<evidence type="ECO:0000256" key="3">
    <source>
        <dbReference type="ARBA" id="ARBA00022729"/>
    </source>
</evidence>
<dbReference type="InterPro" id="IPR052176">
    <property type="entry name" value="Glycosyl_Hydrlase_43_Enz"/>
</dbReference>
<evidence type="ECO:0000256" key="1">
    <source>
        <dbReference type="ARBA" id="ARBA00009865"/>
    </source>
</evidence>
<evidence type="ECO:0000256" key="5">
    <source>
        <dbReference type="ARBA" id="ARBA00023277"/>
    </source>
</evidence>
<dbReference type="PANTHER" id="PTHR43772:SF2">
    <property type="entry name" value="PUTATIVE (AFU_ORTHOLOGUE AFUA_2G04480)-RELATED"/>
    <property type="match status" value="1"/>
</dbReference>
<dbReference type="InterPro" id="IPR006584">
    <property type="entry name" value="Cellulose-bd_IV"/>
</dbReference>
<protein>
    <submittedName>
        <fullName evidence="10">Family 43 glycosylhydrolase</fullName>
    </submittedName>
</protein>
<evidence type="ECO:0000313" key="11">
    <source>
        <dbReference type="Proteomes" id="UP000651271"/>
    </source>
</evidence>
<keyword evidence="4 7" id="KW-0378">Hydrolase</keyword>
<gene>
    <name evidence="10" type="ORF">H8B04_00695</name>
</gene>
<reference evidence="10 11" key="1">
    <citation type="submission" date="2020-08" db="EMBL/GenBank/DDBJ databases">
        <title>Sphingobacterium sp. DN04309 isolated from aquaculture water.</title>
        <authorList>
            <person name="Zhang M."/>
        </authorList>
    </citation>
    <scope>NUCLEOTIDE SEQUENCE [LARGE SCALE GENOMIC DNA]</scope>
    <source>
        <strain evidence="10 11">DN04309</strain>
    </source>
</reference>
<organism evidence="10 11">
    <name type="scientific">Sphingobacterium litopenaei</name>
    <dbReference type="NCBI Taxonomy" id="2763500"/>
    <lineage>
        <taxon>Bacteria</taxon>
        <taxon>Pseudomonadati</taxon>
        <taxon>Bacteroidota</taxon>
        <taxon>Sphingobacteriia</taxon>
        <taxon>Sphingobacteriales</taxon>
        <taxon>Sphingobacteriaceae</taxon>
        <taxon>Sphingobacterium</taxon>
    </lineage>
</organism>
<accession>A0ABR7Y9X1</accession>
<feature type="signal peptide" evidence="8">
    <location>
        <begin position="1"/>
        <end position="21"/>
    </location>
</feature>
<dbReference type="Proteomes" id="UP000651271">
    <property type="component" value="Unassembled WGS sequence"/>
</dbReference>
<evidence type="ECO:0000313" key="10">
    <source>
        <dbReference type="EMBL" id="MBD1428096.1"/>
    </source>
</evidence>
<keyword evidence="5" id="KW-0119">Carbohydrate metabolism</keyword>
<evidence type="ECO:0000256" key="6">
    <source>
        <dbReference type="ARBA" id="ARBA00023295"/>
    </source>
</evidence>
<dbReference type="RefSeq" id="WP_190301127.1">
    <property type="nucleotide sequence ID" value="NZ_JACOIJ010000001.1"/>
</dbReference>
<comment type="caution">
    <text evidence="10">The sequence shown here is derived from an EMBL/GenBank/DDBJ whole genome shotgun (WGS) entry which is preliminary data.</text>
</comment>
<evidence type="ECO:0000256" key="2">
    <source>
        <dbReference type="ARBA" id="ARBA00022651"/>
    </source>
</evidence>
<keyword evidence="3 8" id="KW-0732">Signal</keyword>
<dbReference type="CDD" id="cd18618">
    <property type="entry name" value="GH43_Xsa43E-like"/>
    <property type="match status" value="1"/>
</dbReference>
<dbReference type="SMART" id="SM00606">
    <property type="entry name" value="CBD_IV"/>
    <property type="match status" value="1"/>
</dbReference>
<dbReference type="SUPFAM" id="SSF75005">
    <property type="entry name" value="Arabinanase/levansucrase/invertase"/>
    <property type="match status" value="1"/>
</dbReference>
<dbReference type="Gene3D" id="2.60.120.260">
    <property type="entry name" value="Galactose-binding domain-like"/>
    <property type="match status" value="1"/>
</dbReference>
<dbReference type="Pfam" id="PF03422">
    <property type="entry name" value="CBM_6"/>
    <property type="match status" value="1"/>
</dbReference>
<keyword evidence="2" id="KW-0858">Xylan degradation</keyword>
<dbReference type="InterPro" id="IPR005084">
    <property type="entry name" value="CBM6"/>
</dbReference>
<keyword evidence="2" id="KW-0624">Polysaccharide degradation</keyword>
<comment type="similarity">
    <text evidence="1 7">Belongs to the glycosyl hydrolase 43 family.</text>
</comment>
<feature type="domain" description="CBM6" evidence="9">
    <location>
        <begin position="337"/>
        <end position="466"/>
    </location>
</feature>
<dbReference type="SUPFAM" id="SSF49785">
    <property type="entry name" value="Galactose-binding domain-like"/>
    <property type="match status" value="1"/>
</dbReference>
<keyword evidence="6 7" id="KW-0326">Glycosidase</keyword>
<sequence length="467" mass="52020">MIKKCIATAFLCGYAALNVLAQNPIVQTSFTPDPAPMVYKDRVYMYVGDDIPGYDFYYMTKWRLFSSADMVNWTDHGVPLALEDFSWAIDRAWAAQCVERNGKFYWYICAQTNQNNVGIGVAVSDSPTGPFKDAIGKPLIMNGSWSNIDPTVYVDDDGQAYMYWGNGTLYYVKLNEDMISYSGDIVEVPQSIESFGGVRRPRGSENQQPPAEPNKDMFIEGPWFFKRNGIYYQMFAGMEKGTECLSYSISDSPTGPWKYQGRIMVNQPTNSFTNHGGVIDYKGKSYLFYHTGLLPGGGSYGRSSAIEEFKYNADGTIPLINISKEGVSPVGTINPYVCNEAETIAWAEKCKTTQDDKVGVYVTNTRIGGYIKVREVDFGNTSPKTFKASMASGLGAGIVEVYVDSIGGPKIATLKVPRTGGWNEWKTLSTTIESPVTGKHDVYFAFKGENLTAGRELYNFDHWIFEK</sequence>
<dbReference type="Pfam" id="PF04616">
    <property type="entry name" value="Glyco_hydro_43"/>
    <property type="match status" value="1"/>
</dbReference>
<keyword evidence="11" id="KW-1185">Reference proteome</keyword>